<dbReference type="AlphaFoldDB" id="A0A9J6EQ50"/>
<dbReference type="EMBL" id="JABSTU010000003">
    <property type="protein sequence ID" value="KAH8036261.1"/>
    <property type="molecule type" value="Genomic_DNA"/>
</dbReference>
<comment type="caution">
    <text evidence="2">The sequence shown here is derived from an EMBL/GenBank/DDBJ whole genome shotgun (WGS) entry which is preliminary data.</text>
</comment>
<dbReference type="VEuPathDB" id="VectorBase:LOC119181217"/>
<dbReference type="GO" id="GO:0006283">
    <property type="term" value="P:transcription-coupled nucleotide-excision repair"/>
    <property type="evidence" value="ECO:0007669"/>
    <property type="project" value="TreeGrafter"/>
</dbReference>
<dbReference type="PANTHER" id="PTHR45629">
    <property type="entry name" value="SNF2/RAD54 FAMILY MEMBER"/>
    <property type="match status" value="1"/>
</dbReference>
<name>A0A9J6EQ50_RHIMP</name>
<proteinExistence type="predicted"/>
<dbReference type="GO" id="GO:0005524">
    <property type="term" value="F:ATP binding"/>
    <property type="evidence" value="ECO:0007669"/>
    <property type="project" value="InterPro"/>
</dbReference>
<dbReference type="SUPFAM" id="SSF52540">
    <property type="entry name" value="P-loop containing nucleoside triphosphate hydrolases"/>
    <property type="match status" value="1"/>
</dbReference>
<keyword evidence="3" id="KW-1185">Reference proteome</keyword>
<accession>A0A9J6EQ50</accession>
<evidence type="ECO:0000259" key="1">
    <source>
        <dbReference type="Pfam" id="PF00176"/>
    </source>
</evidence>
<dbReference type="GO" id="GO:0005634">
    <property type="term" value="C:nucleus"/>
    <property type="evidence" value="ECO:0007669"/>
    <property type="project" value="TreeGrafter"/>
</dbReference>
<sequence>MPLVYEHEPGGLMEWLLRKGHESLVKQMTKENGVLVTSYACVSKMSGLLLKHEWHYVILDEGHKIRNPDAQTTLACKQVREDVLGKLFVGLKTLTIKEEN</sequence>
<gene>
    <name evidence="2" type="ORF">HPB51_021932</name>
</gene>
<dbReference type="Gene3D" id="3.40.50.10810">
    <property type="entry name" value="Tandem AAA-ATPase domain"/>
    <property type="match status" value="1"/>
</dbReference>
<reference evidence="2" key="1">
    <citation type="journal article" date="2020" name="Cell">
        <title>Large-Scale Comparative Analyses of Tick Genomes Elucidate Their Genetic Diversity and Vector Capacities.</title>
        <authorList>
            <consortium name="Tick Genome and Microbiome Consortium (TIGMIC)"/>
            <person name="Jia N."/>
            <person name="Wang J."/>
            <person name="Shi W."/>
            <person name="Du L."/>
            <person name="Sun Y."/>
            <person name="Zhan W."/>
            <person name="Jiang J.F."/>
            <person name="Wang Q."/>
            <person name="Zhang B."/>
            <person name="Ji P."/>
            <person name="Bell-Sakyi L."/>
            <person name="Cui X.M."/>
            <person name="Yuan T.T."/>
            <person name="Jiang B.G."/>
            <person name="Yang W.F."/>
            <person name="Lam T.T."/>
            <person name="Chang Q.C."/>
            <person name="Ding S.J."/>
            <person name="Wang X.J."/>
            <person name="Zhu J.G."/>
            <person name="Ruan X.D."/>
            <person name="Zhao L."/>
            <person name="Wei J.T."/>
            <person name="Ye R.Z."/>
            <person name="Que T.C."/>
            <person name="Du C.H."/>
            <person name="Zhou Y.H."/>
            <person name="Cheng J.X."/>
            <person name="Dai P.F."/>
            <person name="Guo W.B."/>
            <person name="Han X.H."/>
            <person name="Huang E.J."/>
            <person name="Li L.F."/>
            <person name="Wei W."/>
            <person name="Gao Y.C."/>
            <person name="Liu J.Z."/>
            <person name="Shao H.Z."/>
            <person name="Wang X."/>
            <person name="Wang C.C."/>
            <person name="Yang T.C."/>
            <person name="Huo Q.B."/>
            <person name="Li W."/>
            <person name="Chen H.Y."/>
            <person name="Chen S.E."/>
            <person name="Zhou L.G."/>
            <person name="Ni X.B."/>
            <person name="Tian J.H."/>
            <person name="Sheng Y."/>
            <person name="Liu T."/>
            <person name="Pan Y.S."/>
            <person name="Xia L.Y."/>
            <person name="Li J."/>
            <person name="Zhao F."/>
            <person name="Cao W.C."/>
        </authorList>
    </citation>
    <scope>NUCLEOTIDE SEQUENCE</scope>
    <source>
        <strain evidence="2">Rmic-2018</strain>
    </source>
</reference>
<dbReference type="InterPro" id="IPR050496">
    <property type="entry name" value="SNF2_RAD54_helicase_repair"/>
</dbReference>
<evidence type="ECO:0000313" key="3">
    <source>
        <dbReference type="Proteomes" id="UP000821866"/>
    </source>
</evidence>
<reference evidence="2" key="2">
    <citation type="submission" date="2021-09" db="EMBL/GenBank/DDBJ databases">
        <authorList>
            <person name="Jia N."/>
            <person name="Wang J."/>
            <person name="Shi W."/>
            <person name="Du L."/>
            <person name="Sun Y."/>
            <person name="Zhan W."/>
            <person name="Jiang J."/>
            <person name="Wang Q."/>
            <person name="Zhang B."/>
            <person name="Ji P."/>
            <person name="Sakyi L.B."/>
            <person name="Cui X."/>
            <person name="Yuan T."/>
            <person name="Jiang B."/>
            <person name="Yang W."/>
            <person name="Lam T.T.-Y."/>
            <person name="Chang Q."/>
            <person name="Ding S."/>
            <person name="Wang X."/>
            <person name="Zhu J."/>
            <person name="Ruan X."/>
            <person name="Zhao L."/>
            <person name="Wei J."/>
            <person name="Que T."/>
            <person name="Du C."/>
            <person name="Cheng J."/>
            <person name="Dai P."/>
            <person name="Han X."/>
            <person name="Huang E."/>
            <person name="Gao Y."/>
            <person name="Liu J."/>
            <person name="Shao H."/>
            <person name="Ye R."/>
            <person name="Li L."/>
            <person name="Wei W."/>
            <person name="Wang X."/>
            <person name="Wang C."/>
            <person name="Huo Q."/>
            <person name="Li W."/>
            <person name="Guo W."/>
            <person name="Chen H."/>
            <person name="Chen S."/>
            <person name="Zhou L."/>
            <person name="Zhou L."/>
            <person name="Ni X."/>
            <person name="Tian J."/>
            <person name="Zhou Y."/>
            <person name="Sheng Y."/>
            <person name="Liu T."/>
            <person name="Pan Y."/>
            <person name="Xia L."/>
            <person name="Li J."/>
            <person name="Zhao F."/>
            <person name="Cao W."/>
        </authorList>
    </citation>
    <scope>NUCLEOTIDE SEQUENCE</scope>
    <source>
        <strain evidence="2">Rmic-2018</strain>
        <tissue evidence="2">Larvae</tissue>
    </source>
</reference>
<dbReference type="InterPro" id="IPR038718">
    <property type="entry name" value="SNF2-like_sf"/>
</dbReference>
<dbReference type="GO" id="GO:0008094">
    <property type="term" value="F:ATP-dependent activity, acting on DNA"/>
    <property type="evidence" value="ECO:0007669"/>
    <property type="project" value="TreeGrafter"/>
</dbReference>
<dbReference type="Proteomes" id="UP000821866">
    <property type="component" value="Chromosome 11"/>
</dbReference>
<organism evidence="2 3">
    <name type="scientific">Rhipicephalus microplus</name>
    <name type="common">Cattle tick</name>
    <name type="synonym">Boophilus microplus</name>
    <dbReference type="NCBI Taxonomy" id="6941"/>
    <lineage>
        <taxon>Eukaryota</taxon>
        <taxon>Metazoa</taxon>
        <taxon>Ecdysozoa</taxon>
        <taxon>Arthropoda</taxon>
        <taxon>Chelicerata</taxon>
        <taxon>Arachnida</taxon>
        <taxon>Acari</taxon>
        <taxon>Parasitiformes</taxon>
        <taxon>Ixodida</taxon>
        <taxon>Ixodoidea</taxon>
        <taxon>Ixodidae</taxon>
        <taxon>Rhipicephalinae</taxon>
        <taxon>Rhipicephalus</taxon>
        <taxon>Boophilus</taxon>
    </lineage>
</organism>
<dbReference type="PANTHER" id="PTHR45629:SF7">
    <property type="entry name" value="DNA EXCISION REPAIR PROTEIN ERCC-6-RELATED"/>
    <property type="match status" value="1"/>
</dbReference>
<dbReference type="InterPro" id="IPR000330">
    <property type="entry name" value="SNF2_N"/>
</dbReference>
<dbReference type="InterPro" id="IPR027417">
    <property type="entry name" value="P-loop_NTPase"/>
</dbReference>
<evidence type="ECO:0000313" key="2">
    <source>
        <dbReference type="EMBL" id="KAH8036261.1"/>
    </source>
</evidence>
<dbReference type="Pfam" id="PF00176">
    <property type="entry name" value="SNF2-rel_dom"/>
    <property type="match status" value="1"/>
</dbReference>
<feature type="domain" description="SNF2 N-terminal" evidence="1">
    <location>
        <begin position="23"/>
        <end position="80"/>
    </location>
</feature>
<protein>
    <recommendedName>
        <fullName evidence="1">SNF2 N-terminal domain-containing protein</fullName>
    </recommendedName>
</protein>